<organism evidence="2 3">
    <name type="scientific">Bradyrhizobium erythrophlei</name>
    <dbReference type="NCBI Taxonomy" id="1437360"/>
    <lineage>
        <taxon>Bacteria</taxon>
        <taxon>Pseudomonadati</taxon>
        <taxon>Pseudomonadota</taxon>
        <taxon>Alphaproteobacteria</taxon>
        <taxon>Hyphomicrobiales</taxon>
        <taxon>Nitrobacteraceae</taxon>
        <taxon>Bradyrhizobium</taxon>
    </lineage>
</organism>
<dbReference type="GO" id="GO:0005506">
    <property type="term" value="F:iron ion binding"/>
    <property type="evidence" value="ECO:0007669"/>
    <property type="project" value="InterPro"/>
</dbReference>
<keyword evidence="1" id="KW-0732">Signal</keyword>
<evidence type="ECO:0008006" key="4">
    <source>
        <dbReference type="Google" id="ProtNLM"/>
    </source>
</evidence>
<evidence type="ECO:0000256" key="1">
    <source>
        <dbReference type="SAM" id="SignalP"/>
    </source>
</evidence>
<reference evidence="2 3" key="1">
    <citation type="submission" date="2016-11" db="EMBL/GenBank/DDBJ databases">
        <authorList>
            <person name="Jaros S."/>
            <person name="Januszkiewicz K."/>
            <person name="Wedrychowicz H."/>
        </authorList>
    </citation>
    <scope>NUCLEOTIDE SEQUENCE [LARGE SCALE GENOMIC DNA]</scope>
    <source>
        <strain evidence="2 3">GAS242</strain>
    </source>
</reference>
<proteinExistence type="predicted"/>
<name>A0A1M5QQK0_9BRAD</name>
<sequence length="160" mass="17295">MKLRGYSVALLMVCSLAPLAIAQSGQSNLNASPTNEQYVPRLGDIMIAVQTRHIKLWFAGKAQNWDLAAYELRQLKAGLLEAALLYEGIPVSNVTTMTKPVQSISDAIDAKDGKRFAKAVGELTDGCNSCHQTMQRGFVVIQTPTAGPFGDRSFAPSKKP</sequence>
<dbReference type="OrthoDB" id="6402114at2"/>
<dbReference type="Proteomes" id="UP000190675">
    <property type="component" value="Chromosome I"/>
</dbReference>
<dbReference type="RefSeq" id="WP_079569082.1">
    <property type="nucleotide sequence ID" value="NZ_LT670818.1"/>
</dbReference>
<dbReference type="EMBL" id="LT670818">
    <property type="protein sequence ID" value="SHH16020.1"/>
    <property type="molecule type" value="Genomic_DNA"/>
</dbReference>
<protein>
    <recommendedName>
        <fullName evidence="4">Cytochrome C</fullName>
    </recommendedName>
</protein>
<dbReference type="GO" id="GO:0022900">
    <property type="term" value="P:electron transport chain"/>
    <property type="evidence" value="ECO:0007669"/>
    <property type="project" value="InterPro"/>
</dbReference>
<feature type="chain" id="PRO_5013245984" description="Cytochrome C" evidence="1">
    <location>
        <begin position="23"/>
        <end position="160"/>
    </location>
</feature>
<gene>
    <name evidence="2" type="ORF">SAMN05444169_6075</name>
</gene>
<feature type="signal peptide" evidence="1">
    <location>
        <begin position="1"/>
        <end position="22"/>
    </location>
</feature>
<evidence type="ECO:0000313" key="2">
    <source>
        <dbReference type="EMBL" id="SHH16020.1"/>
    </source>
</evidence>
<dbReference type="GO" id="GO:0009055">
    <property type="term" value="F:electron transfer activity"/>
    <property type="evidence" value="ECO:0007669"/>
    <property type="project" value="InterPro"/>
</dbReference>
<dbReference type="SUPFAM" id="SSF47175">
    <property type="entry name" value="Cytochromes"/>
    <property type="match status" value="1"/>
</dbReference>
<dbReference type="AlphaFoldDB" id="A0A1M5QQK0"/>
<dbReference type="GO" id="GO:0020037">
    <property type="term" value="F:heme binding"/>
    <property type="evidence" value="ECO:0007669"/>
    <property type="project" value="InterPro"/>
</dbReference>
<dbReference type="InterPro" id="IPR010980">
    <property type="entry name" value="Cyt_c/b562"/>
</dbReference>
<evidence type="ECO:0000313" key="3">
    <source>
        <dbReference type="Proteomes" id="UP000190675"/>
    </source>
</evidence>
<accession>A0A1M5QQK0</accession>